<reference evidence="1" key="1">
    <citation type="journal article" date="2015" name="Nature">
        <title>Complex archaea that bridge the gap between prokaryotes and eukaryotes.</title>
        <authorList>
            <person name="Spang A."/>
            <person name="Saw J.H."/>
            <person name="Jorgensen S.L."/>
            <person name="Zaremba-Niedzwiedzka K."/>
            <person name="Martijn J."/>
            <person name="Lind A.E."/>
            <person name="van Eijk R."/>
            <person name="Schleper C."/>
            <person name="Guy L."/>
            <person name="Ettema T.J."/>
        </authorList>
    </citation>
    <scope>NUCLEOTIDE SEQUENCE</scope>
</reference>
<accession>A0A0F9KNZ7</accession>
<proteinExistence type="predicted"/>
<protein>
    <submittedName>
        <fullName evidence="1">Uncharacterized protein</fullName>
    </submittedName>
</protein>
<name>A0A0F9KNZ7_9ZZZZ</name>
<organism evidence="1">
    <name type="scientific">marine sediment metagenome</name>
    <dbReference type="NCBI Taxonomy" id="412755"/>
    <lineage>
        <taxon>unclassified sequences</taxon>
        <taxon>metagenomes</taxon>
        <taxon>ecological metagenomes</taxon>
    </lineage>
</organism>
<gene>
    <name evidence="1" type="ORF">LCGC14_1611130</name>
</gene>
<comment type="caution">
    <text evidence="1">The sequence shown here is derived from an EMBL/GenBank/DDBJ whole genome shotgun (WGS) entry which is preliminary data.</text>
</comment>
<sequence>MDIELTPDDPHKFIKTFLQAKDSFHTNIIHTNDIGYSYLLFA</sequence>
<dbReference type="AlphaFoldDB" id="A0A0F9KNZ7"/>
<dbReference type="EMBL" id="LAZR01013044">
    <property type="protein sequence ID" value="KKM23838.1"/>
    <property type="molecule type" value="Genomic_DNA"/>
</dbReference>
<evidence type="ECO:0000313" key="1">
    <source>
        <dbReference type="EMBL" id="KKM23838.1"/>
    </source>
</evidence>